<dbReference type="Gene3D" id="1.10.630.10">
    <property type="entry name" value="Cytochrome P450"/>
    <property type="match status" value="1"/>
</dbReference>
<dbReference type="AlphaFoldDB" id="A0A095WZ54"/>
<evidence type="ECO:0000313" key="5">
    <source>
        <dbReference type="Proteomes" id="UP000029640"/>
    </source>
</evidence>
<comment type="similarity">
    <text evidence="2 3">Belongs to the cytochrome P450 family.</text>
</comment>
<evidence type="ECO:0000256" key="3">
    <source>
        <dbReference type="RuleBase" id="RU000461"/>
    </source>
</evidence>
<accession>A0A095WZ54</accession>
<dbReference type="HOGENOM" id="CLU_056155_0_0_6"/>
<dbReference type="GO" id="GO:0020037">
    <property type="term" value="F:heme binding"/>
    <property type="evidence" value="ECO:0007669"/>
    <property type="project" value="InterPro"/>
</dbReference>
<evidence type="ECO:0000313" key="4">
    <source>
        <dbReference type="EMBL" id="KGE03919.1"/>
    </source>
</evidence>
<dbReference type="InterPro" id="IPR017972">
    <property type="entry name" value="Cyt_P450_CS"/>
</dbReference>
<proteinExistence type="inferred from homology"/>
<comment type="cofactor">
    <cofactor evidence="1">
        <name>heme</name>
        <dbReference type="ChEBI" id="CHEBI:30413"/>
    </cofactor>
</comment>
<dbReference type="InterPro" id="IPR001128">
    <property type="entry name" value="Cyt_P450"/>
</dbReference>
<name>A0A095WZ54_9GAMM</name>
<dbReference type="RefSeq" id="WP_052094369.1">
    <property type="nucleotide sequence ID" value="NZ_KN234751.1"/>
</dbReference>
<dbReference type="CDD" id="cd00302">
    <property type="entry name" value="cytochrome_P450"/>
    <property type="match status" value="1"/>
</dbReference>
<keyword evidence="3" id="KW-0479">Metal-binding</keyword>
<comment type="caution">
    <text evidence="4">The sequence shown here is derived from an EMBL/GenBank/DDBJ whole genome shotgun (WGS) entry which is preliminary data.</text>
</comment>
<reference evidence="4 5" key="1">
    <citation type="journal article" date="2014" name="Genome Announc.">
        <title>Genome Sequence of Gammaproteobacterial Pseudohaliea rubra Type Strain DSM 19751, Isolated from Coastal Seawater of the Mediterranean Sea.</title>
        <authorList>
            <person name="Spring S."/>
            <person name="Fiebig A."/>
            <person name="Riedel T."/>
            <person name="Goker M."/>
            <person name="Klenk H.P."/>
        </authorList>
    </citation>
    <scope>NUCLEOTIDE SEQUENCE [LARGE SCALE GENOMIC DNA]</scope>
    <source>
        <strain evidence="4 5">DSM 19751</strain>
    </source>
</reference>
<protein>
    <submittedName>
        <fullName evidence="4">Putative cytochrome P450 hydroxylase</fullName>
    </submittedName>
</protein>
<dbReference type="PANTHER" id="PTHR46696">
    <property type="entry name" value="P450, PUTATIVE (EUROFUNG)-RELATED"/>
    <property type="match status" value="1"/>
</dbReference>
<sequence length="404" mass="44878">MMGESATLNRYEAAFEALCDRRLRQSMYGECDVLMGDVLLTLHGEAHTARRSMELKLFRRNFIHYYEREVYPGIVRETLAPFLASGGMDLPEFGFRVNINLSASIAGVDREQSAEETEALLALVRKFSEGATLFHSTRDKAEVVDEVAAAMAVFDERFFQRSLARREALLTEHAAGRLAEEDLPRDVLTVLLANREAQGLSLETIRREVAFFMQAASHSTANAMVHAFHEIISWCREHPQDAERLATDVLFLQRCVHESLRLHPASPVAWRTTTCPFALPTGTDVAEGDSVVIDLAAANQDPAIFGADADRYNPHRTVAERKPPYALTFGVGLHTCFGRELAGGSLPTAATVAEEHPIGTVTNLLKTLFEHGAAPDPKHPPVPDPDTERANWKRYPVLFMRTPA</sequence>
<keyword evidence="3" id="KW-0408">Iron</keyword>
<dbReference type="GO" id="GO:0004497">
    <property type="term" value="F:monooxygenase activity"/>
    <property type="evidence" value="ECO:0007669"/>
    <property type="project" value="UniProtKB-KW"/>
</dbReference>
<organism evidence="4 5">
    <name type="scientific">Pseudohaliea rubra DSM 19751</name>
    <dbReference type="NCBI Taxonomy" id="1265313"/>
    <lineage>
        <taxon>Bacteria</taxon>
        <taxon>Pseudomonadati</taxon>
        <taxon>Pseudomonadota</taxon>
        <taxon>Gammaproteobacteria</taxon>
        <taxon>Cellvibrionales</taxon>
        <taxon>Halieaceae</taxon>
        <taxon>Pseudohaliea</taxon>
    </lineage>
</organism>
<gene>
    <name evidence="4" type="ORF">HRUBRA_01424</name>
</gene>
<dbReference type="GO" id="GO:0016705">
    <property type="term" value="F:oxidoreductase activity, acting on paired donors, with incorporation or reduction of molecular oxygen"/>
    <property type="evidence" value="ECO:0007669"/>
    <property type="project" value="InterPro"/>
</dbReference>
<keyword evidence="3" id="KW-0503">Monooxygenase</keyword>
<dbReference type="STRING" id="1265313.HRUBRA_01424"/>
<dbReference type="InterPro" id="IPR036396">
    <property type="entry name" value="Cyt_P450_sf"/>
</dbReference>
<keyword evidence="3" id="KW-0560">Oxidoreductase</keyword>
<dbReference type="Pfam" id="PF00067">
    <property type="entry name" value="p450"/>
    <property type="match status" value="1"/>
</dbReference>
<dbReference type="Proteomes" id="UP000029640">
    <property type="component" value="Unassembled WGS sequence"/>
</dbReference>
<dbReference type="eggNOG" id="COG2124">
    <property type="taxonomic scope" value="Bacteria"/>
</dbReference>
<dbReference type="OrthoDB" id="54272at2"/>
<keyword evidence="3" id="KW-0349">Heme</keyword>
<keyword evidence="5" id="KW-1185">Reference proteome</keyword>
<dbReference type="GO" id="GO:0005506">
    <property type="term" value="F:iron ion binding"/>
    <property type="evidence" value="ECO:0007669"/>
    <property type="project" value="InterPro"/>
</dbReference>
<evidence type="ECO:0000256" key="1">
    <source>
        <dbReference type="ARBA" id="ARBA00001971"/>
    </source>
</evidence>
<dbReference type="PROSITE" id="PS00086">
    <property type="entry name" value="CYTOCHROME_P450"/>
    <property type="match status" value="1"/>
</dbReference>
<dbReference type="EMBL" id="AUVB01000042">
    <property type="protein sequence ID" value="KGE03919.1"/>
    <property type="molecule type" value="Genomic_DNA"/>
</dbReference>
<dbReference type="SUPFAM" id="SSF48264">
    <property type="entry name" value="Cytochrome P450"/>
    <property type="match status" value="1"/>
</dbReference>
<dbReference type="PANTHER" id="PTHR46696:SF1">
    <property type="entry name" value="CYTOCHROME P450 YJIB-RELATED"/>
    <property type="match status" value="1"/>
</dbReference>
<evidence type="ECO:0000256" key="2">
    <source>
        <dbReference type="ARBA" id="ARBA00010617"/>
    </source>
</evidence>